<name>A0A9D4Z2I4_CHLVU</name>
<comment type="caution">
    <text evidence="3">The sequence shown here is derived from an EMBL/GenBank/DDBJ whole genome shotgun (WGS) entry which is preliminary data.</text>
</comment>
<dbReference type="Gene3D" id="3.30.160.20">
    <property type="match status" value="1"/>
</dbReference>
<evidence type="ECO:0000313" key="3">
    <source>
        <dbReference type="EMBL" id="KAI3438281.1"/>
    </source>
</evidence>
<evidence type="ECO:0000313" key="4">
    <source>
        <dbReference type="Proteomes" id="UP001055712"/>
    </source>
</evidence>
<proteinExistence type="predicted"/>
<dbReference type="PROSITE" id="PS00745">
    <property type="entry name" value="RF_PROK_I"/>
    <property type="match status" value="1"/>
</dbReference>
<dbReference type="AlphaFoldDB" id="A0A9D4Z2I4"/>
<feature type="domain" description="Prokaryotic-type class I peptide chain release factors" evidence="2">
    <location>
        <begin position="78"/>
        <end position="94"/>
    </location>
</feature>
<evidence type="ECO:0000256" key="1">
    <source>
        <dbReference type="SAM" id="MobiDB-lite"/>
    </source>
</evidence>
<accession>A0A9D4Z2I4</accession>
<dbReference type="GO" id="GO:0003747">
    <property type="term" value="F:translation release factor activity"/>
    <property type="evidence" value="ECO:0007669"/>
    <property type="project" value="InterPro"/>
</dbReference>
<dbReference type="EMBL" id="SIDB01000001">
    <property type="protein sequence ID" value="KAI3438281.1"/>
    <property type="molecule type" value="Genomic_DNA"/>
</dbReference>
<feature type="region of interest" description="Disordered" evidence="1">
    <location>
        <begin position="165"/>
        <end position="204"/>
    </location>
</feature>
<dbReference type="SUPFAM" id="SSF110916">
    <property type="entry name" value="Peptidyl-tRNA hydrolase domain-like"/>
    <property type="match status" value="1"/>
</dbReference>
<feature type="compositionally biased region" description="Basic and acidic residues" evidence="1">
    <location>
        <begin position="167"/>
        <end position="204"/>
    </location>
</feature>
<evidence type="ECO:0000259" key="2">
    <source>
        <dbReference type="PROSITE" id="PS00745"/>
    </source>
</evidence>
<reference evidence="3" key="1">
    <citation type="journal article" date="2019" name="Plant J.">
        <title>Chlorella vulgaris genome assembly and annotation reveals the molecular basis for metabolic acclimation to high light conditions.</title>
        <authorList>
            <person name="Cecchin M."/>
            <person name="Marcolungo L."/>
            <person name="Rossato M."/>
            <person name="Girolomoni L."/>
            <person name="Cosentino E."/>
            <person name="Cuine S."/>
            <person name="Li-Beisson Y."/>
            <person name="Delledonne M."/>
            <person name="Ballottari M."/>
        </authorList>
    </citation>
    <scope>NUCLEOTIDE SEQUENCE</scope>
    <source>
        <strain evidence="3">211/11P</strain>
    </source>
</reference>
<sequence>MFGRTATFVLQQLPLSRALSQCPAAAAAVLRGRQLHSTVNCSAQPPASAAAPVPAAKLPAIPPVKRISRDDVDIQFARSSGAGGQNVNKVNTKVDMRLRLDAASWLDEEIKEAVRRAERNRINKEGELVLTSQRTRSQADNVEDALTKLQEILDAAWKAVQPIEEDPEKKKEIQKQLKRGNERRLNFKKFQSDKKKERRSKIDW</sequence>
<dbReference type="FunFam" id="3.30.160.20:FF:000046">
    <property type="entry name" value="Peptidyl-tRNA hydrolase ICT1"/>
    <property type="match status" value="1"/>
</dbReference>
<protein>
    <recommendedName>
        <fullName evidence="2">Prokaryotic-type class I peptide chain release factors domain-containing protein</fullName>
    </recommendedName>
</protein>
<dbReference type="Proteomes" id="UP001055712">
    <property type="component" value="Unassembled WGS sequence"/>
</dbReference>
<gene>
    <name evidence="3" type="ORF">D9Q98_000716</name>
</gene>
<reference evidence="3" key="2">
    <citation type="submission" date="2020-11" db="EMBL/GenBank/DDBJ databases">
        <authorList>
            <person name="Cecchin M."/>
            <person name="Marcolungo L."/>
            <person name="Rossato M."/>
            <person name="Girolomoni L."/>
            <person name="Cosentino E."/>
            <person name="Cuine S."/>
            <person name="Li-Beisson Y."/>
            <person name="Delledonne M."/>
            <person name="Ballottari M."/>
        </authorList>
    </citation>
    <scope>NUCLEOTIDE SEQUENCE</scope>
    <source>
        <strain evidence="3">211/11P</strain>
        <tissue evidence="3">Whole cell</tissue>
    </source>
</reference>
<dbReference type="OrthoDB" id="270639at2759"/>
<keyword evidence="4" id="KW-1185">Reference proteome</keyword>
<dbReference type="PANTHER" id="PTHR47352:SF1">
    <property type="entry name" value="CLASS I PEPTIDE CHAIN RELEASE FACTOR"/>
    <property type="match status" value="1"/>
</dbReference>
<dbReference type="PANTHER" id="PTHR47352">
    <property type="entry name" value="CLASS I PEPTIDE CHAIN RELEASE FACTOR"/>
    <property type="match status" value="1"/>
</dbReference>
<dbReference type="Pfam" id="PF00472">
    <property type="entry name" value="RF-1"/>
    <property type="match status" value="1"/>
</dbReference>
<dbReference type="InterPro" id="IPR000352">
    <property type="entry name" value="Pep_chain_release_fac_I"/>
</dbReference>
<organism evidence="3 4">
    <name type="scientific">Chlorella vulgaris</name>
    <name type="common">Green alga</name>
    <dbReference type="NCBI Taxonomy" id="3077"/>
    <lineage>
        <taxon>Eukaryota</taxon>
        <taxon>Viridiplantae</taxon>
        <taxon>Chlorophyta</taxon>
        <taxon>core chlorophytes</taxon>
        <taxon>Trebouxiophyceae</taxon>
        <taxon>Chlorellales</taxon>
        <taxon>Chlorellaceae</taxon>
        <taxon>Chlorella clade</taxon>
        <taxon>Chlorella</taxon>
    </lineage>
</organism>